<dbReference type="RefSeq" id="WP_157164744.1">
    <property type="nucleotide sequence ID" value="NZ_WPNZ01000003.1"/>
</dbReference>
<organism evidence="1 2">
    <name type="scientific">Streptomyces typhae</name>
    <dbReference type="NCBI Taxonomy" id="2681492"/>
    <lineage>
        <taxon>Bacteria</taxon>
        <taxon>Bacillati</taxon>
        <taxon>Actinomycetota</taxon>
        <taxon>Actinomycetes</taxon>
        <taxon>Kitasatosporales</taxon>
        <taxon>Streptomycetaceae</taxon>
        <taxon>Streptomyces</taxon>
    </lineage>
</organism>
<reference evidence="1 2" key="1">
    <citation type="submission" date="2019-11" db="EMBL/GenBank/DDBJ databases">
        <title>Streptomyces typhae sp. nov., a novel endophytic actinomycete isolated from the root of cattail pollen (Typha angustifolia L.).</title>
        <authorList>
            <person name="Peng C."/>
        </authorList>
    </citation>
    <scope>NUCLEOTIDE SEQUENCE [LARGE SCALE GENOMIC DNA]</scope>
    <source>
        <strain evidence="2">p1417</strain>
    </source>
</reference>
<evidence type="ECO:0000313" key="1">
    <source>
        <dbReference type="EMBL" id="MVO84553.1"/>
    </source>
</evidence>
<dbReference type="AlphaFoldDB" id="A0A6L6WR36"/>
<protein>
    <submittedName>
        <fullName evidence="1">Uncharacterized protein</fullName>
    </submittedName>
</protein>
<dbReference type="Proteomes" id="UP000483802">
    <property type="component" value="Unassembled WGS sequence"/>
</dbReference>
<comment type="caution">
    <text evidence="1">The sequence shown here is derived from an EMBL/GenBank/DDBJ whole genome shotgun (WGS) entry which is preliminary data.</text>
</comment>
<gene>
    <name evidence="1" type="ORF">GPA10_07120</name>
</gene>
<proteinExistence type="predicted"/>
<sequence length="294" mass="32709">MSTCDIRYETELHPEIVGLIEPLSEKVLPLVAEVTRLPLGDRPVIRVVGHEQLIANVMEARRRAFVRDERQLDMPVEEVSALRARLETEEEQLRLSWMGGPAATVTRVSGRPEIFIVPEAIHHIGGGEALIAKGLAHELAHVGQHWASGGEALLAYSTSRPDLRDLADVAVGPVLHGHSEWTDHQVTTRLLGHIVEAGPTGRETPEFLAQMQQYYERMQDPATAPAHPAPSGNPYQVGLLWVSGIINRLGVEAFNEVWSDLRLFPTSRELKDPDGWVRRVYPDARTLHQEQEGA</sequence>
<name>A0A6L6WR36_9ACTN</name>
<keyword evidence="2" id="KW-1185">Reference proteome</keyword>
<dbReference type="SUPFAM" id="SSF55486">
    <property type="entry name" value="Metalloproteases ('zincins'), catalytic domain"/>
    <property type="match status" value="1"/>
</dbReference>
<dbReference type="EMBL" id="WPNZ01000003">
    <property type="protein sequence ID" value="MVO84553.1"/>
    <property type="molecule type" value="Genomic_DNA"/>
</dbReference>
<evidence type="ECO:0000313" key="2">
    <source>
        <dbReference type="Proteomes" id="UP000483802"/>
    </source>
</evidence>
<accession>A0A6L6WR36</accession>